<sequence>MPGSAIGIEMNYGYPGSFTRSIDTIITPRTLKSIITNDKETEDPVAFGEPVILNADNTYSRFGSEGTAANFAGIALREIKQATDYYTGAGNYIPGETMDVMERGTIAVKCNNGTPTAGGKVYIRISANGTIPNGVVGQFEAAADSTNTVEITNLRWKTGKIDSNKVAEVTILTRVNP</sequence>
<reference evidence="1 2" key="1">
    <citation type="submission" date="2024-11" db="EMBL/GenBank/DDBJ databases">
        <authorList>
            <person name="Heng Y.C."/>
            <person name="Lim A.C.H."/>
            <person name="Lee J.K.Y."/>
            <person name="Kittelmann S."/>
        </authorList>
    </citation>
    <scope>NUCLEOTIDE SEQUENCE [LARGE SCALE GENOMIC DNA]</scope>
    <source>
        <strain evidence="1 2">WILCCON 0112</strain>
    </source>
</reference>
<proteinExistence type="predicted"/>
<dbReference type="RefSeq" id="WP_406762410.1">
    <property type="nucleotide sequence ID" value="NZ_JBJIAB010000037.1"/>
</dbReference>
<comment type="caution">
    <text evidence="1">The sequence shown here is derived from an EMBL/GenBank/DDBJ whole genome shotgun (WGS) entry which is preliminary data.</text>
</comment>
<dbReference type="InterPro" id="IPR056914">
    <property type="entry name" value="Gp53-like"/>
</dbReference>
<dbReference type="Proteomes" id="UP001623600">
    <property type="component" value="Unassembled WGS sequence"/>
</dbReference>
<gene>
    <name evidence="1" type="ORF">ACJDTP_21555</name>
</gene>
<organism evidence="1 2">
    <name type="scientific">Candidatus Clostridium helianthi</name>
    <dbReference type="NCBI Taxonomy" id="3381660"/>
    <lineage>
        <taxon>Bacteria</taxon>
        <taxon>Bacillati</taxon>
        <taxon>Bacillota</taxon>
        <taxon>Clostridia</taxon>
        <taxon>Eubacteriales</taxon>
        <taxon>Clostridiaceae</taxon>
        <taxon>Clostridium</taxon>
    </lineage>
</organism>
<name>A0ABW8SA05_9CLOT</name>
<evidence type="ECO:0000313" key="1">
    <source>
        <dbReference type="EMBL" id="MFL0167663.1"/>
    </source>
</evidence>
<evidence type="ECO:0000313" key="2">
    <source>
        <dbReference type="Proteomes" id="UP001623600"/>
    </source>
</evidence>
<protein>
    <submittedName>
        <fullName evidence="1">Uncharacterized protein</fullName>
    </submittedName>
</protein>
<keyword evidence="2" id="KW-1185">Reference proteome</keyword>
<dbReference type="Pfam" id="PF23982">
    <property type="entry name" value="XM1_gp53_minor_capsid"/>
    <property type="match status" value="1"/>
</dbReference>
<dbReference type="EMBL" id="JBJIAB010000037">
    <property type="protein sequence ID" value="MFL0167663.1"/>
    <property type="molecule type" value="Genomic_DNA"/>
</dbReference>
<accession>A0ABW8SA05</accession>